<dbReference type="InterPro" id="IPR019734">
    <property type="entry name" value="TPR_rpt"/>
</dbReference>
<dbReference type="RefSeq" id="WP_085442114.1">
    <property type="nucleotide sequence ID" value="NZ_LVJN01000019.1"/>
</dbReference>
<dbReference type="AlphaFoldDB" id="A0A1Y2K3Z6"/>
<evidence type="ECO:0000313" key="4">
    <source>
        <dbReference type="Proteomes" id="UP000194003"/>
    </source>
</evidence>
<dbReference type="PROSITE" id="PS50005">
    <property type="entry name" value="TPR"/>
    <property type="match status" value="3"/>
</dbReference>
<dbReference type="SUPFAM" id="SSF48452">
    <property type="entry name" value="TPR-like"/>
    <property type="match status" value="2"/>
</dbReference>
<feature type="repeat" description="TPR" evidence="1">
    <location>
        <begin position="51"/>
        <end position="84"/>
    </location>
</feature>
<dbReference type="Gene3D" id="1.25.40.10">
    <property type="entry name" value="Tetratricopeptide repeat domain"/>
    <property type="match status" value="2"/>
</dbReference>
<sequence>MLRQQFATHSAKPAQALLDGLDRVSHALTLGALPRAEKELNLLIAQYPQRADLYRMRATTQAAQLRFDDALSSLESALEIDPNAAALWVCRGDILRATGALGEARIAYETATGRDPRYGAGWGKLAALDLEEGRVESALTRQTRCAGAEAPDPTTCALIQQAAQRKGLTLLAQVWREIGAFAVGQACEPYAGGVFFLNEAQGRAEAAQKQDIGDCSSHVFYVPSKDPWSARGLPTLMPLTGDPYAFFQKQRAPLFPRRIGFDAGDAEQRQQAVRAALLLDEVGAMRRLRAARLLTHAQMLNPTRKPGERVRVFIHGARGRAEAAGANLANSFAALGCDTRVESPDPGGLLIEDDAFLAQYIQFAPHLAIDVDCLEPAHLHPQLPYAVWWRQPESPKDLAWARPAVCWAESGAQAAELIGRGARLAMARDDRVASLAMRTLDHLAPDYIPTEINESEGLMDPQIISRLQEAVTAHQNGRTADAERLYLEIIDRDPRQEDALHLLACVHDERGDQNSALILVERAIAVNGDNPHYHSTLGALRKETGDLSGAETACREALRLDPNLAEAQANLGIVLMATERETEALEPLNRAVSLNPALYGVYPYLVKLHDEAGRATLADLYKQFYNHAKPAHAQPLAMADGDTLFLNAQRAAEQARKGVRFQQNQAISAPRLCYYLGSPQDDAPETLIALQGAMLDFLVETRLRLPARIEFNLDSADERQLAIQAAMLVDGARMRRNERVQAVAAELKQLPPRNEAGLPRVMLAASRMTTVMQHASRNLAHAFEKLGCPVRFVIEQNELEGLDVSHWFREQREFQPDLVVNINHLNNEWLHPEVWNVSWWQDPMPQISAGKPLPWRERDLCYSAYPQFDVLLRETDAPNVERQDLCVDLQRFTFTTPREERRKIVFVGSSHCNFRNGGAEEAKLLAEVKQRFEVGDYYSRAEVEALAQRYNLPFMHVFDYLYPSVVRDTSVEWLCELAPELDYEVEVWGRFWEKNPIVAPYFKGELPYGEAVVAKYNEARYSFSPHPHMVKSQRLAELAACGVYPIINDDRANAEGPHWDDHILFYRNKAELKACFERTPQSDPYEIAEAYSYETFARRILARMGRDVG</sequence>
<evidence type="ECO:0000259" key="2">
    <source>
        <dbReference type="Pfam" id="PF13524"/>
    </source>
</evidence>
<dbReference type="InterPro" id="IPR037919">
    <property type="entry name" value="OGT"/>
</dbReference>
<dbReference type="PANTHER" id="PTHR44366">
    <property type="entry name" value="UDP-N-ACETYLGLUCOSAMINE--PEPTIDE N-ACETYLGLUCOSAMINYLTRANSFERASE 110 KDA SUBUNIT"/>
    <property type="match status" value="1"/>
</dbReference>
<dbReference type="GO" id="GO:0006493">
    <property type="term" value="P:protein O-linked glycosylation"/>
    <property type="evidence" value="ECO:0007669"/>
    <property type="project" value="InterPro"/>
</dbReference>
<dbReference type="Proteomes" id="UP000194003">
    <property type="component" value="Unassembled WGS sequence"/>
</dbReference>
<name>A0A1Y2K3Z6_9PROT</name>
<dbReference type="STRING" id="1434232.MAIT1_03755"/>
<keyword evidence="1" id="KW-0802">TPR repeat</keyword>
<dbReference type="PANTHER" id="PTHR44366:SF1">
    <property type="entry name" value="UDP-N-ACETYLGLUCOSAMINE--PEPTIDE N-ACETYLGLUCOSAMINYLTRANSFERASE 110 KDA SUBUNIT"/>
    <property type="match status" value="1"/>
</dbReference>
<dbReference type="Pfam" id="PF13524">
    <property type="entry name" value="Glyco_trans_1_2"/>
    <property type="match status" value="1"/>
</dbReference>
<evidence type="ECO:0000313" key="3">
    <source>
        <dbReference type="EMBL" id="OSM03996.1"/>
    </source>
</evidence>
<dbReference type="InterPro" id="IPR055259">
    <property type="entry name" value="YkvP/CgeB_Glyco_trans-like"/>
</dbReference>
<reference evidence="3 4" key="1">
    <citation type="journal article" date="2016" name="BMC Genomics">
        <title>Combined genomic and structural analyses of a cultured magnetotactic bacterium reveals its niche adaptation to a dynamic environment.</title>
        <authorList>
            <person name="Araujo A.C."/>
            <person name="Morillo V."/>
            <person name="Cypriano J."/>
            <person name="Teixeira L.C."/>
            <person name="Leao P."/>
            <person name="Lyra S."/>
            <person name="Almeida L.G."/>
            <person name="Bazylinski D.A."/>
            <person name="Vasconcellos A.T."/>
            <person name="Abreu F."/>
            <person name="Lins U."/>
        </authorList>
    </citation>
    <scope>NUCLEOTIDE SEQUENCE [LARGE SCALE GENOMIC DNA]</scope>
    <source>
        <strain evidence="3 4">IT-1</strain>
    </source>
</reference>
<keyword evidence="4" id="KW-1185">Reference proteome</keyword>
<accession>A0A1Y2K3Z6</accession>
<protein>
    <recommendedName>
        <fullName evidence="2">Spore protein YkvP/CgeB glycosyl transferase-like domain-containing protein</fullName>
    </recommendedName>
</protein>
<organism evidence="3 4">
    <name type="scientific">Magnetofaba australis IT-1</name>
    <dbReference type="NCBI Taxonomy" id="1434232"/>
    <lineage>
        <taxon>Bacteria</taxon>
        <taxon>Pseudomonadati</taxon>
        <taxon>Pseudomonadota</taxon>
        <taxon>Magnetococcia</taxon>
        <taxon>Magnetococcales</taxon>
        <taxon>Magnetococcaceae</taxon>
        <taxon>Magnetofaba</taxon>
    </lineage>
</organism>
<proteinExistence type="predicted"/>
<dbReference type="Pfam" id="PF13432">
    <property type="entry name" value="TPR_16"/>
    <property type="match status" value="2"/>
</dbReference>
<feature type="repeat" description="TPR" evidence="1">
    <location>
        <begin position="565"/>
        <end position="598"/>
    </location>
</feature>
<dbReference type="OrthoDB" id="1883113at2"/>
<dbReference type="InterPro" id="IPR011990">
    <property type="entry name" value="TPR-like_helical_dom_sf"/>
</dbReference>
<dbReference type="EMBL" id="LVJN01000019">
    <property type="protein sequence ID" value="OSM03996.1"/>
    <property type="molecule type" value="Genomic_DNA"/>
</dbReference>
<feature type="repeat" description="TPR" evidence="1">
    <location>
        <begin position="531"/>
        <end position="564"/>
    </location>
</feature>
<evidence type="ECO:0000256" key="1">
    <source>
        <dbReference type="PROSITE-ProRule" id="PRU00339"/>
    </source>
</evidence>
<feature type="domain" description="Spore protein YkvP/CgeB glycosyl transferase-like" evidence="2">
    <location>
        <begin position="973"/>
        <end position="1080"/>
    </location>
</feature>
<gene>
    <name evidence="3" type="ORF">MAIT1_03755</name>
</gene>
<comment type="caution">
    <text evidence="3">The sequence shown here is derived from an EMBL/GenBank/DDBJ whole genome shotgun (WGS) entry which is preliminary data.</text>
</comment>
<dbReference type="SMART" id="SM00028">
    <property type="entry name" value="TPR"/>
    <property type="match status" value="6"/>
</dbReference>
<dbReference type="GO" id="GO:0097363">
    <property type="term" value="F:protein O-acetylglucosaminyltransferase activity"/>
    <property type="evidence" value="ECO:0007669"/>
    <property type="project" value="TreeGrafter"/>
</dbReference>